<feature type="binding site" evidence="9">
    <location>
        <position position="90"/>
    </location>
    <ligand>
        <name>substrate</name>
    </ligand>
</feature>
<keyword evidence="5 9" id="KW-0547">Nucleotide-binding</keyword>
<evidence type="ECO:0000256" key="7">
    <source>
        <dbReference type="ARBA" id="ARBA00022840"/>
    </source>
</evidence>
<feature type="site" description="Transition state stabilizer" evidence="9">
    <location>
        <position position="240"/>
    </location>
</feature>
<evidence type="ECO:0000256" key="4">
    <source>
        <dbReference type="ARBA" id="ARBA00022723"/>
    </source>
</evidence>
<keyword evidence="4 9" id="KW-0479">Metal-binding</keyword>
<evidence type="ECO:0000256" key="5">
    <source>
        <dbReference type="ARBA" id="ARBA00022741"/>
    </source>
</evidence>
<feature type="binding site" evidence="9">
    <location>
        <begin position="207"/>
        <end position="211"/>
    </location>
    <ligand>
        <name>ATP</name>
        <dbReference type="ChEBI" id="CHEBI:30616"/>
    </ligand>
</feature>
<evidence type="ECO:0000256" key="1">
    <source>
        <dbReference type="ARBA" id="ARBA00008748"/>
    </source>
</evidence>
<dbReference type="InterPro" id="IPR004372">
    <property type="entry name" value="Ac/propionate_kinase"/>
</dbReference>
<dbReference type="SUPFAM" id="SSF53067">
    <property type="entry name" value="Actin-like ATPase domain"/>
    <property type="match status" value="2"/>
</dbReference>
<name>A0ABS7YNL9_9VIBR</name>
<dbReference type="PIRSF" id="PIRSF000722">
    <property type="entry name" value="Acetate_prop_kin"/>
    <property type="match status" value="1"/>
</dbReference>
<keyword evidence="6 9" id="KW-0418">Kinase</keyword>
<feature type="site" description="Transition state stabilizer" evidence="9">
    <location>
        <position position="179"/>
    </location>
</feature>
<comment type="similarity">
    <text evidence="1 9 10">Belongs to the acetokinase family.</text>
</comment>
<dbReference type="HAMAP" id="MF_00020">
    <property type="entry name" value="Acetate_kinase"/>
    <property type="match status" value="1"/>
</dbReference>
<evidence type="ECO:0000256" key="10">
    <source>
        <dbReference type="RuleBase" id="RU003835"/>
    </source>
</evidence>
<dbReference type="NCBIfam" id="NF009099">
    <property type="entry name" value="PRK12440.1"/>
    <property type="match status" value="1"/>
</dbReference>
<dbReference type="Gene3D" id="3.30.420.40">
    <property type="match status" value="2"/>
</dbReference>
<dbReference type="InterPro" id="IPR000890">
    <property type="entry name" value="Aliphatic_acid_kin_short-chain"/>
</dbReference>
<gene>
    <name evidence="9" type="primary">ackA</name>
    <name evidence="11" type="ORF">LDJ79_14180</name>
</gene>
<keyword evidence="12" id="KW-1185">Reference proteome</keyword>
<dbReference type="PROSITE" id="PS01076">
    <property type="entry name" value="ACETATE_KINASE_2"/>
    <property type="match status" value="1"/>
</dbReference>
<protein>
    <recommendedName>
        <fullName evidence="9">Acetate kinase</fullName>
        <ecNumber evidence="9">2.7.2.1</ecNumber>
    </recommendedName>
    <alternativeName>
        <fullName evidence="9">Acetokinase</fullName>
    </alternativeName>
</protein>
<comment type="pathway">
    <text evidence="9">Metabolic intermediate biosynthesis; acetyl-CoA biosynthesis; acetyl-CoA from acetate: step 1/2.</text>
</comment>
<comment type="caution">
    <text evidence="11">The sequence shown here is derived from an EMBL/GenBank/DDBJ whole genome shotgun (WGS) entry which is preliminary data.</text>
</comment>
<dbReference type="NCBIfam" id="TIGR00016">
    <property type="entry name" value="ackA"/>
    <property type="match status" value="1"/>
</dbReference>
<dbReference type="InterPro" id="IPR043129">
    <property type="entry name" value="ATPase_NBD"/>
</dbReference>
<feature type="binding site" evidence="9">
    <location>
        <begin position="281"/>
        <end position="283"/>
    </location>
    <ligand>
        <name>ATP</name>
        <dbReference type="ChEBI" id="CHEBI:30616"/>
    </ligand>
</feature>
<feature type="binding site" evidence="9">
    <location>
        <position position="10"/>
    </location>
    <ligand>
        <name>Mg(2+)</name>
        <dbReference type="ChEBI" id="CHEBI:18420"/>
    </ligand>
</feature>
<feature type="binding site" evidence="9">
    <location>
        <position position="17"/>
    </location>
    <ligand>
        <name>ATP</name>
        <dbReference type="ChEBI" id="CHEBI:30616"/>
    </ligand>
</feature>
<dbReference type="CDD" id="cd24010">
    <property type="entry name" value="ASKHA_NBD_AcK_PK"/>
    <property type="match status" value="1"/>
</dbReference>
<dbReference type="Pfam" id="PF00871">
    <property type="entry name" value="Acetate_kinase"/>
    <property type="match status" value="1"/>
</dbReference>
<feature type="active site" description="Proton donor/acceptor" evidence="9">
    <location>
        <position position="147"/>
    </location>
</feature>
<keyword evidence="7 9" id="KW-0067">ATP-binding</keyword>
<dbReference type="InterPro" id="IPR023865">
    <property type="entry name" value="Aliphatic_acid_kinase_CS"/>
</dbReference>
<comment type="catalytic activity">
    <reaction evidence="9">
        <text>acetate + ATP = acetyl phosphate + ADP</text>
        <dbReference type="Rhea" id="RHEA:11352"/>
        <dbReference type="ChEBI" id="CHEBI:22191"/>
        <dbReference type="ChEBI" id="CHEBI:30089"/>
        <dbReference type="ChEBI" id="CHEBI:30616"/>
        <dbReference type="ChEBI" id="CHEBI:456216"/>
        <dbReference type="EC" id="2.7.2.1"/>
    </reaction>
</comment>
<dbReference type="PANTHER" id="PTHR21060">
    <property type="entry name" value="ACETATE KINASE"/>
    <property type="match status" value="1"/>
</dbReference>
<evidence type="ECO:0000256" key="2">
    <source>
        <dbReference type="ARBA" id="ARBA00022490"/>
    </source>
</evidence>
<accession>A0ABS7YNL9</accession>
<keyword evidence="8 9" id="KW-0460">Magnesium</keyword>
<dbReference type="PANTHER" id="PTHR21060:SF21">
    <property type="entry name" value="ACETATE KINASE"/>
    <property type="match status" value="1"/>
</dbReference>
<evidence type="ECO:0000313" key="12">
    <source>
        <dbReference type="Proteomes" id="UP001199044"/>
    </source>
</evidence>
<dbReference type="RefSeq" id="WP_068717319.1">
    <property type="nucleotide sequence ID" value="NZ_AP014636.1"/>
</dbReference>
<evidence type="ECO:0000256" key="9">
    <source>
        <dbReference type="HAMAP-Rule" id="MF_00020"/>
    </source>
</evidence>
<feature type="binding site" evidence="9">
    <location>
        <begin position="330"/>
        <end position="334"/>
    </location>
    <ligand>
        <name>ATP</name>
        <dbReference type="ChEBI" id="CHEBI:30616"/>
    </ligand>
</feature>
<keyword evidence="3 9" id="KW-0808">Transferase</keyword>
<organism evidence="11 12">
    <name type="scientific">Vibrio tritonius</name>
    <dbReference type="NCBI Taxonomy" id="1435069"/>
    <lineage>
        <taxon>Bacteria</taxon>
        <taxon>Pseudomonadati</taxon>
        <taxon>Pseudomonadota</taxon>
        <taxon>Gammaproteobacteria</taxon>
        <taxon>Vibrionales</taxon>
        <taxon>Vibrionaceae</taxon>
        <taxon>Vibrio</taxon>
    </lineage>
</organism>
<dbReference type="Proteomes" id="UP001199044">
    <property type="component" value="Unassembled WGS sequence"/>
</dbReference>
<dbReference type="PRINTS" id="PR00471">
    <property type="entry name" value="ACETATEKNASE"/>
</dbReference>
<dbReference type="GO" id="GO:0016301">
    <property type="term" value="F:kinase activity"/>
    <property type="evidence" value="ECO:0007669"/>
    <property type="project" value="UniProtKB-KW"/>
</dbReference>
<evidence type="ECO:0000256" key="8">
    <source>
        <dbReference type="ARBA" id="ARBA00022842"/>
    </source>
</evidence>
<evidence type="ECO:0000256" key="6">
    <source>
        <dbReference type="ARBA" id="ARBA00022777"/>
    </source>
</evidence>
<comment type="subunit">
    <text evidence="9">Homodimer.</text>
</comment>
<comment type="cofactor">
    <cofactor evidence="9">
        <name>Mg(2+)</name>
        <dbReference type="ChEBI" id="CHEBI:18420"/>
    </cofactor>
    <cofactor evidence="9">
        <name>Mn(2+)</name>
        <dbReference type="ChEBI" id="CHEBI:29035"/>
    </cofactor>
    <text evidence="9">Mg(2+). Can also accept Mn(2+).</text>
</comment>
<dbReference type="EC" id="2.7.2.1" evidence="9"/>
<comment type="function">
    <text evidence="9">Catalyzes the formation of acetyl phosphate from acetate and ATP. Can also catalyze the reverse reaction.</text>
</comment>
<keyword evidence="2 9" id="KW-0963">Cytoplasm</keyword>
<evidence type="ECO:0000256" key="3">
    <source>
        <dbReference type="ARBA" id="ARBA00022679"/>
    </source>
</evidence>
<feature type="binding site" evidence="9">
    <location>
        <position position="386"/>
    </location>
    <ligand>
        <name>Mg(2+)</name>
        <dbReference type="ChEBI" id="CHEBI:18420"/>
    </ligand>
</feature>
<dbReference type="EMBL" id="JAIWIU010000099">
    <property type="protein sequence ID" value="MCA2017268.1"/>
    <property type="molecule type" value="Genomic_DNA"/>
</dbReference>
<dbReference type="PROSITE" id="PS01075">
    <property type="entry name" value="ACETATE_KINASE_1"/>
    <property type="match status" value="1"/>
</dbReference>
<reference evidence="12" key="1">
    <citation type="submission" date="2023-07" db="EMBL/GenBank/DDBJ databases">
        <title>Molecular identification of indigenous halophilic bacteria isolated from red sea cost, biodegradation of synthetic dyes and assessment of degraded metabolite toxicity.</title>
        <authorList>
            <person name="Chaieb K."/>
            <person name="Altayb H.N."/>
        </authorList>
    </citation>
    <scope>NUCLEOTIDE SEQUENCE [LARGE SCALE GENOMIC DNA]</scope>
    <source>
        <strain evidence="12">K20</strain>
    </source>
</reference>
<sequence length="398" mass="42866">MSNSYVLVINSGSSSLKFAVIDPETGDAVVSGLGECFGLPEAEISWKYQGEKTAEAIPAGGDHHQYAFERIVKLLDTLGLSEKFVAVGHRVVAGGEAFKGTVRVNEEVVAEIERLAELAPLHNKANADGIRAAMEVFPSLPQFAIFDTAFHQTMPAKAFMYALPHEIYDEYKVRRYGAHGTSHYFVSREAAKALGKSATDCNVITVHLGNGASITAVKNGESVDTSMGLTPLAGVMMGTRCGDLDPSVIEFLMRKGWDQEKIFTTLNKKSGFLGLSGKTSDARGIQEAMEAGDERAKLAFDVFNYRVAKYIASYMVSVGEGLDAIVFTGGIGENSLPVRHEVLNYLKVFGFVEDEKGNEAARFGQSGIIAKSEVMGAVAMVIPTNEELVIAQDCVSLL</sequence>
<proteinExistence type="inferred from homology"/>
<evidence type="ECO:0000313" key="11">
    <source>
        <dbReference type="EMBL" id="MCA2017268.1"/>
    </source>
</evidence>
<comment type="subcellular location">
    <subcellularLocation>
        <location evidence="9">Cytoplasm</location>
    </subcellularLocation>
</comment>